<evidence type="ECO:0000256" key="16">
    <source>
        <dbReference type="ARBA" id="ARBA00061146"/>
    </source>
</evidence>
<dbReference type="InterPro" id="IPR022998">
    <property type="entry name" value="ThiamineP_synth_TenI"/>
</dbReference>
<dbReference type="HAMAP" id="MF_00097">
    <property type="entry name" value="TMP_synthase"/>
    <property type="match status" value="1"/>
</dbReference>
<dbReference type="GO" id="GO:0009228">
    <property type="term" value="P:thiamine biosynthetic process"/>
    <property type="evidence" value="ECO:0007669"/>
    <property type="project" value="UniProtKB-KW"/>
</dbReference>
<comment type="catalytic activity">
    <reaction evidence="1">
        <text>5-(2-hydroxyethyl)-4-methylthiazole + ATP = 4-methyl-5-(2-phosphooxyethyl)-thiazole + ADP + H(+)</text>
        <dbReference type="Rhea" id="RHEA:24212"/>
        <dbReference type="ChEBI" id="CHEBI:15378"/>
        <dbReference type="ChEBI" id="CHEBI:17957"/>
        <dbReference type="ChEBI" id="CHEBI:30616"/>
        <dbReference type="ChEBI" id="CHEBI:58296"/>
        <dbReference type="ChEBI" id="CHEBI:456216"/>
        <dbReference type="EC" id="2.7.1.50"/>
    </reaction>
</comment>
<evidence type="ECO:0000256" key="7">
    <source>
        <dbReference type="ARBA" id="ARBA00022723"/>
    </source>
</evidence>
<organism evidence="19 20">
    <name type="scientific">Eeniella nana</name>
    <name type="common">Yeast</name>
    <name type="synonym">Brettanomyces nanus</name>
    <dbReference type="NCBI Taxonomy" id="13502"/>
    <lineage>
        <taxon>Eukaryota</taxon>
        <taxon>Fungi</taxon>
        <taxon>Dikarya</taxon>
        <taxon>Ascomycota</taxon>
        <taxon>Saccharomycotina</taxon>
        <taxon>Pichiomycetes</taxon>
        <taxon>Pichiales</taxon>
        <taxon>Pichiaceae</taxon>
        <taxon>Brettanomyces</taxon>
    </lineage>
</organism>
<evidence type="ECO:0000256" key="14">
    <source>
        <dbReference type="ARBA" id="ARBA00047851"/>
    </source>
</evidence>
<keyword evidence="6" id="KW-0808">Transferase</keyword>
<proteinExistence type="inferred from homology"/>
<dbReference type="PRINTS" id="PR01099">
    <property type="entry name" value="HYETHTZKNASE"/>
</dbReference>
<keyword evidence="7" id="KW-0479">Metal-binding</keyword>
<dbReference type="AlphaFoldDB" id="A0A875RY92"/>
<evidence type="ECO:0000256" key="1">
    <source>
        <dbReference type="ARBA" id="ARBA00001771"/>
    </source>
</evidence>
<dbReference type="PANTHER" id="PTHR20857">
    <property type="entry name" value="THIAMINE-PHOSPHATE PYROPHOSPHORYLASE"/>
    <property type="match status" value="1"/>
</dbReference>
<dbReference type="InterPro" id="IPR029056">
    <property type="entry name" value="Ribokinase-like"/>
</dbReference>
<evidence type="ECO:0000256" key="17">
    <source>
        <dbReference type="ARBA" id="ARBA00061283"/>
    </source>
</evidence>
<evidence type="ECO:0000259" key="18">
    <source>
        <dbReference type="Pfam" id="PF02581"/>
    </source>
</evidence>
<dbReference type="Pfam" id="PF02581">
    <property type="entry name" value="TMP-TENI"/>
    <property type="match status" value="1"/>
</dbReference>
<dbReference type="EMBL" id="CP064812">
    <property type="protein sequence ID" value="QPG73015.1"/>
    <property type="molecule type" value="Genomic_DNA"/>
</dbReference>
<keyword evidence="12" id="KW-0784">Thiamine biosynthesis</keyword>
<comment type="catalytic activity">
    <reaction evidence="14">
        <text>2-(2-carboxy-4-methylthiazol-5-yl)ethyl phosphate + 4-amino-2-methyl-5-(diphosphooxymethyl)pyrimidine + 2 H(+) = thiamine phosphate + CO2 + diphosphate</text>
        <dbReference type="Rhea" id="RHEA:47848"/>
        <dbReference type="ChEBI" id="CHEBI:15378"/>
        <dbReference type="ChEBI" id="CHEBI:16526"/>
        <dbReference type="ChEBI" id="CHEBI:33019"/>
        <dbReference type="ChEBI" id="CHEBI:37575"/>
        <dbReference type="ChEBI" id="CHEBI:57841"/>
        <dbReference type="ChEBI" id="CHEBI:62890"/>
        <dbReference type="EC" id="2.5.1.3"/>
    </reaction>
</comment>
<dbReference type="OrthoDB" id="4994at2759"/>
<protein>
    <recommendedName>
        <fullName evidence="18">Thiamine phosphate synthase/TenI domain-containing protein</fullName>
    </recommendedName>
</protein>
<dbReference type="Pfam" id="PF02110">
    <property type="entry name" value="HK"/>
    <property type="match status" value="1"/>
</dbReference>
<dbReference type="PANTHER" id="PTHR20857:SF23">
    <property type="entry name" value="THIAMINE BIOSYNTHETIC BIFUNCTIONAL ENZYME"/>
    <property type="match status" value="1"/>
</dbReference>
<dbReference type="GO" id="GO:0004789">
    <property type="term" value="F:thiamine-phosphate diphosphorylase activity"/>
    <property type="evidence" value="ECO:0007669"/>
    <property type="project" value="UniProtKB-EC"/>
</dbReference>
<dbReference type="InterPro" id="IPR000417">
    <property type="entry name" value="Hyethyz_kinase"/>
</dbReference>
<comment type="pathway">
    <text evidence="4">Cofactor biosynthesis; thiamine diphosphate biosynthesis; 4-methyl-5-(2-phosphoethyl)-thiazole from 5-(2-hydroxyethyl)-4-methylthiazole: step 1/1.</text>
</comment>
<dbReference type="GO" id="GO:0009229">
    <property type="term" value="P:thiamine diphosphate biosynthetic process"/>
    <property type="evidence" value="ECO:0007669"/>
    <property type="project" value="UniProtKB-UniPathway"/>
</dbReference>
<evidence type="ECO:0000256" key="2">
    <source>
        <dbReference type="ARBA" id="ARBA00001946"/>
    </source>
</evidence>
<evidence type="ECO:0000256" key="13">
    <source>
        <dbReference type="ARBA" id="ARBA00047334"/>
    </source>
</evidence>
<keyword evidence="11" id="KW-0460">Magnesium</keyword>
<dbReference type="CDD" id="cd00564">
    <property type="entry name" value="TMP_TenI"/>
    <property type="match status" value="1"/>
</dbReference>
<dbReference type="SUPFAM" id="SSF51391">
    <property type="entry name" value="Thiamin phosphate synthase"/>
    <property type="match status" value="1"/>
</dbReference>
<comment type="catalytic activity">
    <reaction evidence="15">
        <text>2-[(2R,5Z)-2-carboxy-4-methylthiazol-5(2H)-ylidene]ethyl phosphate + 4-amino-2-methyl-5-(diphosphooxymethyl)pyrimidine + 2 H(+) = thiamine phosphate + CO2 + diphosphate</text>
        <dbReference type="Rhea" id="RHEA:47844"/>
        <dbReference type="ChEBI" id="CHEBI:15378"/>
        <dbReference type="ChEBI" id="CHEBI:16526"/>
        <dbReference type="ChEBI" id="CHEBI:33019"/>
        <dbReference type="ChEBI" id="CHEBI:37575"/>
        <dbReference type="ChEBI" id="CHEBI:57841"/>
        <dbReference type="ChEBI" id="CHEBI:62899"/>
        <dbReference type="EC" id="2.5.1.3"/>
    </reaction>
</comment>
<dbReference type="UniPathway" id="UPA00060">
    <property type="reaction ID" value="UER00139"/>
</dbReference>
<keyword evidence="20" id="KW-1185">Reference proteome</keyword>
<dbReference type="KEGG" id="bnn:FOA43_000319"/>
<dbReference type="GO" id="GO:0005524">
    <property type="term" value="F:ATP binding"/>
    <property type="evidence" value="ECO:0007669"/>
    <property type="project" value="UniProtKB-KW"/>
</dbReference>
<dbReference type="GeneID" id="62193720"/>
<comment type="similarity">
    <text evidence="17">In the N-terminal section; belongs to the thiamine-phosphate synthase family.</text>
</comment>
<comment type="function">
    <text evidence="3">Condenses 4-methyl-5-(beta-hydroxyethyl)thiazole monophosphate (THZ-P) and 2-methyl-4-amino-5-hydroxymethyl pyrimidine pyrophosphate (HMP-PP) to form thiamine monophosphate (TMP).</text>
</comment>
<dbReference type="InterPro" id="IPR013785">
    <property type="entry name" value="Aldolase_TIM"/>
</dbReference>
<keyword evidence="8" id="KW-0547">Nucleotide-binding</keyword>
<dbReference type="InterPro" id="IPR036206">
    <property type="entry name" value="ThiamineP_synth_sf"/>
</dbReference>
<keyword evidence="10" id="KW-0067">ATP-binding</keyword>
<evidence type="ECO:0000256" key="15">
    <source>
        <dbReference type="ARBA" id="ARBA00047883"/>
    </source>
</evidence>
<dbReference type="GO" id="GO:0004417">
    <property type="term" value="F:hydroxyethylthiazole kinase activity"/>
    <property type="evidence" value="ECO:0007669"/>
    <property type="project" value="UniProtKB-EC"/>
</dbReference>
<evidence type="ECO:0000256" key="6">
    <source>
        <dbReference type="ARBA" id="ARBA00022679"/>
    </source>
</evidence>
<comment type="pathway">
    <text evidence="5">Cofactor biosynthesis; thiamine diphosphate biosynthesis; thiamine phosphate from 4-amino-2-methyl-5-diphosphomethylpyrimidine and 4-methyl-5-(2-phosphoethyl)-thiazole: step 1/1.</text>
</comment>
<feature type="domain" description="Thiamine phosphate synthase/TenI" evidence="18">
    <location>
        <begin position="10"/>
        <end position="202"/>
    </location>
</feature>
<evidence type="ECO:0000256" key="8">
    <source>
        <dbReference type="ARBA" id="ARBA00022741"/>
    </source>
</evidence>
<reference evidence="19" key="1">
    <citation type="submission" date="2020-10" db="EMBL/GenBank/DDBJ databases">
        <authorList>
            <person name="Roach M.J.R."/>
        </authorList>
    </citation>
    <scope>NUCLEOTIDE SEQUENCE</scope>
    <source>
        <strain evidence="19">CBS 1945</strain>
    </source>
</reference>
<dbReference type="GO" id="GO:0000287">
    <property type="term" value="F:magnesium ion binding"/>
    <property type="evidence" value="ECO:0007669"/>
    <property type="project" value="InterPro"/>
</dbReference>
<evidence type="ECO:0000256" key="12">
    <source>
        <dbReference type="ARBA" id="ARBA00022977"/>
    </source>
</evidence>
<dbReference type="NCBIfam" id="NF006830">
    <property type="entry name" value="PRK09355.1"/>
    <property type="match status" value="1"/>
</dbReference>
<evidence type="ECO:0000256" key="10">
    <source>
        <dbReference type="ARBA" id="ARBA00022840"/>
    </source>
</evidence>
<dbReference type="NCBIfam" id="TIGR00693">
    <property type="entry name" value="thiE"/>
    <property type="match status" value="1"/>
</dbReference>
<evidence type="ECO:0000256" key="5">
    <source>
        <dbReference type="ARBA" id="ARBA00005165"/>
    </source>
</evidence>
<evidence type="ECO:0000256" key="11">
    <source>
        <dbReference type="ARBA" id="ARBA00022842"/>
    </source>
</evidence>
<comment type="cofactor">
    <cofactor evidence="2">
        <name>Mg(2+)</name>
        <dbReference type="ChEBI" id="CHEBI:18420"/>
    </cofactor>
</comment>
<comment type="catalytic activity">
    <reaction evidence="13">
        <text>4-methyl-5-(2-phosphooxyethyl)-thiazole + 4-amino-2-methyl-5-(diphosphooxymethyl)pyrimidine + H(+) = thiamine phosphate + diphosphate</text>
        <dbReference type="Rhea" id="RHEA:22328"/>
        <dbReference type="ChEBI" id="CHEBI:15378"/>
        <dbReference type="ChEBI" id="CHEBI:33019"/>
        <dbReference type="ChEBI" id="CHEBI:37575"/>
        <dbReference type="ChEBI" id="CHEBI:57841"/>
        <dbReference type="ChEBI" id="CHEBI:58296"/>
        <dbReference type="EC" id="2.5.1.3"/>
    </reaction>
</comment>
<accession>A0A875RY92</accession>
<dbReference type="FunFam" id="3.20.20.70:FF:000104">
    <property type="entry name" value="Thiamine biosynthetic bifunctional enzyme"/>
    <property type="match status" value="1"/>
</dbReference>
<dbReference type="CDD" id="cd01170">
    <property type="entry name" value="THZ_kinase"/>
    <property type="match status" value="1"/>
</dbReference>
<name>A0A875RY92_EENNA</name>
<dbReference type="SUPFAM" id="SSF53613">
    <property type="entry name" value="Ribokinase-like"/>
    <property type="match status" value="1"/>
</dbReference>
<gene>
    <name evidence="19" type="ORF">FOA43_000319</name>
</gene>
<evidence type="ECO:0000313" key="19">
    <source>
        <dbReference type="EMBL" id="QPG73015.1"/>
    </source>
</evidence>
<dbReference type="InterPro" id="IPR034291">
    <property type="entry name" value="TMP_synthase"/>
</dbReference>
<dbReference type="HAMAP" id="MF_00228">
    <property type="entry name" value="Thz_kinase"/>
    <property type="match status" value="1"/>
</dbReference>
<dbReference type="Gene3D" id="3.40.1190.20">
    <property type="match status" value="1"/>
</dbReference>
<dbReference type="Proteomes" id="UP000662931">
    <property type="component" value="Chromosome 1"/>
</dbReference>
<dbReference type="RefSeq" id="XP_038776580.1">
    <property type="nucleotide sequence ID" value="XM_038920652.1"/>
</dbReference>
<keyword evidence="9" id="KW-0418">Kinase</keyword>
<comment type="similarity">
    <text evidence="16">In the C-terminal section; belongs to the Thz kinase family.</text>
</comment>
<evidence type="ECO:0000313" key="20">
    <source>
        <dbReference type="Proteomes" id="UP000662931"/>
    </source>
</evidence>
<evidence type="ECO:0000256" key="3">
    <source>
        <dbReference type="ARBA" id="ARBA00003814"/>
    </source>
</evidence>
<sequence length="513" mass="55726">MNRNDFDLSVYLVTDSGMLPDGVSFVEQVKRAIDNGVTCVQLREKSIETKDFIERARAVKKLTDAARIPLIINDRLDIALAVDAHLHIGQDDMDARTARKLLGDDKIIGVSVSTVEETEKAIDDGADYVGIGLCFNTQTKITTKMPKGPRGAQDILRAIYNKGSNMKTCLIGGISQSNIQQVRYQSGIPENRLDGVAVVSCIMKQDDAAKATMELARGWNSVPKWCTTIRKVNLTHKQLTQNVRNSRPIVHHITNNVVKNFSANVTLAIGASPIMSECIEEFDDLAKFTGGLVLNSGEISQCDVPLYISALRAYNEHNKPIVYDPVGCPASVYRRNFTKMILMEGYLTVIKGNQDEILAAAGMDLGVSGGCDSVSNIRFSKLSEIAKQFALSTRSVVVVTGKTDIVADGIFSGQTDLVDCDVQNQRFECLEGGSEMMSQITGTGCSLGSVICSFVAANREDPYQATLAACMLYKEAGGLAGQLAKHKGPGTFQYLFLDALNQCSLGNCVDSEF</sequence>
<dbReference type="Gene3D" id="3.20.20.70">
    <property type="entry name" value="Aldolase class I"/>
    <property type="match status" value="1"/>
</dbReference>
<evidence type="ECO:0000256" key="9">
    <source>
        <dbReference type="ARBA" id="ARBA00022777"/>
    </source>
</evidence>
<dbReference type="GO" id="GO:0005737">
    <property type="term" value="C:cytoplasm"/>
    <property type="evidence" value="ECO:0007669"/>
    <property type="project" value="TreeGrafter"/>
</dbReference>
<evidence type="ECO:0000256" key="4">
    <source>
        <dbReference type="ARBA" id="ARBA00004868"/>
    </source>
</evidence>